<evidence type="ECO:0000256" key="6">
    <source>
        <dbReference type="HAMAP-Rule" id="MF_00564"/>
    </source>
</evidence>
<dbReference type="GO" id="GO:0000049">
    <property type="term" value="F:tRNA binding"/>
    <property type="evidence" value="ECO:0007669"/>
    <property type="project" value="UniProtKB-UniRule"/>
</dbReference>
<evidence type="ECO:0000256" key="2">
    <source>
        <dbReference type="ARBA" id="ARBA00022552"/>
    </source>
</evidence>
<feature type="domain" description="Exoribonuclease phosphorolytic" evidence="7">
    <location>
        <begin position="18"/>
        <end position="147"/>
    </location>
</feature>
<evidence type="ECO:0000256" key="4">
    <source>
        <dbReference type="ARBA" id="ARBA00022694"/>
    </source>
</evidence>
<dbReference type="GO" id="GO:0008033">
    <property type="term" value="P:tRNA processing"/>
    <property type="evidence" value="ECO:0007669"/>
    <property type="project" value="UniProtKB-UniRule"/>
</dbReference>
<comment type="function">
    <text evidence="6">Phosphorolytic 3'-5' exoribonuclease that plays an important role in tRNA 3'-end maturation. Removes nucleotide residues following the 3'-CCA terminus of tRNAs; can also add nucleotides to the ends of RNA molecules by using nucleoside diphosphates as substrates, but this may not be physiologically important. Probably plays a role in initiation of 16S rRNA degradation (leading to ribosome degradation) during starvation.</text>
</comment>
<keyword evidence="6" id="KW-0808">Transferase</keyword>
<dbReference type="SUPFAM" id="SSF54211">
    <property type="entry name" value="Ribosomal protein S5 domain 2-like"/>
    <property type="match status" value="1"/>
</dbReference>
<dbReference type="NCBIfam" id="TIGR01966">
    <property type="entry name" value="RNasePH"/>
    <property type="match status" value="1"/>
</dbReference>
<keyword evidence="6" id="KW-0548">Nucleotidyltransferase</keyword>
<dbReference type="RefSeq" id="WP_085545627.1">
    <property type="nucleotide sequence ID" value="NZ_FXBB01000049.1"/>
</dbReference>
<dbReference type="STRING" id="561720.SAMN06275492_14910"/>
<comment type="catalytic activity">
    <reaction evidence="6">
        <text>tRNA(n+1) + phosphate = tRNA(n) + a ribonucleoside 5'-diphosphate</text>
        <dbReference type="Rhea" id="RHEA:10628"/>
        <dbReference type="Rhea" id="RHEA-COMP:17343"/>
        <dbReference type="Rhea" id="RHEA-COMP:17344"/>
        <dbReference type="ChEBI" id="CHEBI:43474"/>
        <dbReference type="ChEBI" id="CHEBI:57930"/>
        <dbReference type="ChEBI" id="CHEBI:173114"/>
        <dbReference type="EC" id="2.7.7.56"/>
    </reaction>
</comment>
<dbReference type="Pfam" id="PF01138">
    <property type="entry name" value="RNase_PH"/>
    <property type="match status" value="1"/>
</dbReference>
<dbReference type="InterPro" id="IPR036345">
    <property type="entry name" value="ExoRNase_PH_dom2_sf"/>
</dbReference>
<sequence length="256" mass="27736">MKNNLLEKREDGRSGSDLREISFERGYTCYAEGSCLVSFGKTKVLCNVSVEEKVPPFLRGSGSGWITAEYSLLPRSTSTRVPRDISKGRLNGRSSEIQRLIGRSLRAAVDLEQLGERTLWVDCDVIQADGGTRTAAITGGFVAVVDALRYLWRSGKVGVIPLRSHVAAVSVGTVKGRLLSDLCYQEDSHADVDMNVVMDGNGNYIEIQGTGENGVFSKGELQDMLSLAANSIEKLVALQENALDMDGEELEALASS</sequence>
<dbReference type="CDD" id="cd11362">
    <property type="entry name" value="RNase_PH_bact"/>
    <property type="match status" value="1"/>
</dbReference>
<reference evidence="10" key="1">
    <citation type="submission" date="2017-04" db="EMBL/GenBank/DDBJ databases">
        <authorList>
            <person name="Varghese N."/>
            <person name="Submissions S."/>
        </authorList>
    </citation>
    <scope>NUCLEOTIDE SEQUENCE [LARGE SCALE GENOMIC DNA]</scope>
    <source>
        <strain evidence="10">USBA 82</strain>
    </source>
</reference>
<keyword evidence="3 6" id="KW-0820">tRNA-binding</keyword>
<comment type="subunit">
    <text evidence="6">Homohexameric ring arranged as a trimer of dimers.</text>
</comment>
<evidence type="ECO:0000259" key="8">
    <source>
        <dbReference type="Pfam" id="PF03725"/>
    </source>
</evidence>
<dbReference type="Pfam" id="PF03725">
    <property type="entry name" value="RNase_PH_C"/>
    <property type="match status" value="1"/>
</dbReference>
<dbReference type="InterPro" id="IPR018336">
    <property type="entry name" value="RNase_PH_CS"/>
</dbReference>
<organism evidence="9 10">
    <name type="scientific">Dethiosulfovibrio salsuginis</name>
    <dbReference type="NCBI Taxonomy" id="561720"/>
    <lineage>
        <taxon>Bacteria</taxon>
        <taxon>Thermotogati</taxon>
        <taxon>Synergistota</taxon>
        <taxon>Synergistia</taxon>
        <taxon>Synergistales</taxon>
        <taxon>Dethiosulfovibrionaceae</taxon>
        <taxon>Dethiosulfovibrio</taxon>
    </lineage>
</organism>
<protein>
    <recommendedName>
        <fullName evidence="6">Ribonuclease PH</fullName>
        <shortName evidence="6">RNase PH</shortName>
        <ecNumber evidence="6">2.7.7.56</ecNumber>
    </recommendedName>
    <alternativeName>
        <fullName evidence="6">tRNA nucleotidyltransferase</fullName>
    </alternativeName>
</protein>
<evidence type="ECO:0000256" key="5">
    <source>
        <dbReference type="ARBA" id="ARBA00022884"/>
    </source>
</evidence>
<dbReference type="EC" id="2.7.7.56" evidence="6"/>
<dbReference type="InterPro" id="IPR027408">
    <property type="entry name" value="PNPase/RNase_PH_dom_sf"/>
</dbReference>
<dbReference type="InterPro" id="IPR020568">
    <property type="entry name" value="Ribosomal_Su5_D2-typ_SF"/>
</dbReference>
<dbReference type="AlphaFoldDB" id="A0A1X7L824"/>
<comment type="similarity">
    <text evidence="1 6">Belongs to the RNase PH family.</text>
</comment>
<keyword evidence="10" id="KW-1185">Reference proteome</keyword>
<dbReference type="InterPro" id="IPR002381">
    <property type="entry name" value="RNase_PH_bac-type"/>
</dbReference>
<dbReference type="GO" id="GO:0000175">
    <property type="term" value="F:3'-5'-RNA exonuclease activity"/>
    <property type="evidence" value="ECO:0007669"/>
    <property type="project" value="UniProtKB-UniRule"/>
</dbReference>
<dbReference type="HAMAP" id="MF_00564">
    <property type="entry name" value="RNase_PH"/>
    <property type="match status" value="1"/>
</dbReference>
<name>A0A1X7L824_9BACT</name>
<evidence type="ECO:0000256" key="1">
    <source>
        <dbReference type="ARBA" id="ARBA00006678"/>
    </source>
</evidence>
<dbReference type="GO" id="GO:0009022">
    <property type="term" value="F:tRNA nucleotidyltransferase activity"/>
    <property type="evidence" value="ECO:0007669"/>
    <property type="project" value="UniProtKB-UniRule"/>
</dbReference>
<evidence type="ECO:0000313" key="10">
    <source>
        <dbReference type="Proteomes" id="UP000193355"/>
    </source>
</evidence>
<gene>
    <name evidence="6" type="primary">rph</name>
    <name evidence="9" type="ORF">SAMN06275492_14910</name>
</gene>
<dbReference type="Proteomes" id="UP000193355">
    <property type="component" value="Unassembled WGS sequence"/>
</dbReference>
<dbReference type="PROSITE" id="PS01277">
    <property type="entry name" value="RIBONUCLEASE_PH"/>
    <property type="match status" value="1"/>
</dbReference>
<dbReference type="InterPro" id="IPR050080">
    <property type="entry name" value="RNase_PH"/>
</dbReference>
<evidence type="ECO:0000256" key="3">
    <source>
        <dbReference type="ARBA" id="ARBA00022555"/>
    </source>
</evidence>
<keyword evidence="2 6" id="KW-0698">rRNA processing</keyword>
<dbReference type="PANTHER" id="PTHR11953:SF0">
    <property type="entry name" value="EXOSOME COMPLEX COMPONENT RRP41"/>
    <property type="match status" value="1"/>
</dbReference>
<dbReference type="FunFam" id="3.30.230.70:FF:000003">
    <property type="entry name" value="Ribonuclease PH"/>
    <property type="match status" value="1"/>
</dbReference>
<keyword evidence="4 6" id="KW-0819">tRNA processing</keyword>
<evidence type="ECO:0000259" key="7">
    <source>
        <dbReference type="Pfam" id="PF01138"/>
    </source>
</evidence>
<dbReference type="Gene3D" id="3.30.230.70">
    <property type="entry name" value="GHMP Kinase, N-terminal domain"/>
    <property type="match status" value="1"/>
</dbReference>
<dbReference type="PANTHER" id="PTHR11953">
    <property type="entry name" value="EXOSOME COMPLEX COMPONENT"/>
    <property type="match status" value="1"/>
</dbReference>
<feature type="binding site" evidence="6">
    <location>
        <position position="93"/>
    </location>
    <ligand>
        <name>phosphate</name>
        <dbReference type="ChEBI" id="CHEBI:43474"/>
        <note>substrate</note>
    </ligand>
</feature>
<evidence type="ECO:0000313" key="9">
    <source>
        <dbReference type="EMBL" id="SMG49412.1"/>
    </source>
</evidence>
<accession>A0A1X7L824</accession>
<keyword evidence="5" id="KW-0694">RNA-binding</keyword>
<dbReference type="InterPro" id="IPR015847">
    <property type="entry name" value="ExoRNase_PH_dom2"/>
</dbReference>
<feature type="binding site" evidence="6">
    <location>
        <begin position="131"/>
        <end position="133"/>
    </location>
    <ligand>
        <name>phosphate</name>
        <dbReference type="ChEBI" id="CHEBI:43474"/>
        <note>substrate</note>
    </ligand>
</feature>
<dbReference type="GO" id="GO:0016075">
    <property type="term" value="P:rRNA catabolic process"/>
    <property type="evidence" value="ECO:0007669"/>
    <property type="project" value="UniProtKB-UniRule"/>
</dbReference>
<dbReference type="InterPro" id="IPR001247">
    <property type="entry name" value="ExoRNase_PH_dom1"/>
</dbReference>
<dbReference type="SUPFAM" id="SSF55666">
    <property type="entry name" value="Ribonuclease PH domain 2-like"/>
    <property type="match status" value="1"/>
</dbReference>
<feature type="domain" description="Exoribonuclease phosphorolytic" evidence="8">
    <location>
        <begin position="166"/>
        <end position="229"/>
    </location>
</feature>
<dbReference type="EMBL" id="FXBB01000049">
    <property type="protein sequence ID" value="SMG49412.1"/>
    <property type="molecule type" value="Genomic_DNA"/>
</dbReference>
<dbReference type="GO" id="GO:0031125">
    <property type="term" value="P:rRNA 3'-end processing"/>
    <property type="evidence" value="ECO:0007669"/>
    <property type="project" value="UniProtKB-ARBA"/>
</dbReference>
<proteinExistence type="inferred from homology"/>
<dbReference type="OrthoDB" id="9807456at2"/>